<dbReference type="PATRIC" id="fig|1705565.3.peg.446"/>
<accession>A0A0M1N4D0</accession>
<dbReference type="GO" id="GO:0016887">
    <property type="term" value="F:ATP hydrolysis activity"/>
    <property type="evidence" value="ECO:0007669"/>
    <property type="project" value="InterPro"/>
</dbReference>
<dbReference type="CDD" id="cd03257">
    <property type="entry name" value="ABC_NikE_OppD_transporters"/>
    <property type="match status" value="1"/>
</dbReference>
<protein>
    <submittedName>
        <fullName evidence="5">Nickel ABC transporter ATP-binding protein</fullName>
    </submittedName>
</protein>
<dbReference type="PANTHER" id="PTHR43776:SF8">
    <property type="entry name" value="ABC TRANSPORTER, ATP-BINDING PROTEIN"/>
    <property type="match status" value="1"/>
</dbReference>
<dbReference type="GO" id="GO:0055085">
    <property type="term" value="P:transmembrane transport"/>
    <property type="evidence" value="ECO:0007669"/>
    <property type="project" value="UniProtKB-ARBA"/>
</dbReference>
<dbReference type="InterPro" id="IPR003439">
    <property type="entry name" value="ABC_transporter-like_ATP-bd"/>
</dbReference>
<keyword evidence="6" id="KW-1185">Reference proteome</keyword>
<dbReference type="GO" id="GO:0005524">
    <property type="term" value="F:ATP binding"/>
    <property type="evidence" value="ECO:0007669"/>
    <property type="project" value="UniProtKB-KW"/>
</dbReference>
<proteinExistence type="predicted"/>
<dbReference type="Gene3D" id="3.40.50.300">
    <property type="entry name" value="P-loop containing nucleotide triphosphate hydrolases"/>
    <property type="match status" value="1"/>
</dbReference>
<dbReference type="Proteomes" id="UP000036932">
    <property type="component" value="Unassembled WGS sequence"/>
</dbReference>
<gene>
    <name evidence="5" type="ORF">AM231_21680</name>
</gene>
<dbReference type="AlphaFoldDB" id="A0A0M1N4D0"/>
<feature type="domain" description="ABC transporter" evidence="4">
    <location>
        <begin position="9"/>
        <end position="258"/>
    </location>
</feature>
<sequence>MFSRGGSMLELRNVNKSFTVGARTLLNSNKLKVADNICLTLDQGMCLGLVGESGSGKSTLGKMVLGLEKPDEGEIWFEGKNLASMSRKERLAVRRKIQTVFQDCYSSLNPRWPIYESIREPLKNFEKLSAREEKRTIQELLISVGLSPDDMSKYPHQFSGGQLQRISIARAIALKPKLIVLDEAVSSLDVLIQHQILKLLEDLKEQYLLSYLFISHDLMAVRSISDQLAVMYKGQIVETISCKKPLSAMQHPVSKQLVASILPSHPRDRGKARITPSFDGTQELLLAANAN</sequence>
<comment type="caution">
    <text evidence="5">The sequence shown here is derived from an EMBL/GenBank/DDBJ whole genome shotgun (WGS) entry which is preliminary data.</text>
</comment>
<dbReference type="InterPro" id="IPR050319">
    <property type="entry name" value="ABC_transp_ATP-bind"/>
</dbReference>
<dbReference type="SUPFAM" id="SSF52540">
    <property type="entry name" value="P-loop containing nucleoside triphosphate hydrolases"/>
    <property type="match status" value="1"/>
</dbReference>
<name>A0A0M1N4D0_9BACL</name>
<dbReference type="Pfam" id="PF00005">
    <property type="entry name" value="ABC_tran"/>
    <property type="match status" value="1"/>
</dbReference>
<keyword evidence="1" id="KW-0813">Transport</keyword>
<reference evidence="6" key="1">
    <citation type="submission" date="2015-08" db="EMBL/GenBank/DDBJ databases">
        <title>Genome sequencing project for genomic taxonomy and phylogenomics of Bacillus-like bacteria.</title>
        <authorList>
            <person name="Liu B."/>
            <person name="Wang J."/>
            <person name="Zhu Y."/>
            <person name="Liu G."/>
            <person name="Chen Q."/>
            <person name="Chen Z."/>
            <person name="Lan J."/>
            <person name="Che J."/>
            <person name="Ge C."/>
            <person name="Shi H."/>
            <person name="Pan Z."/>
            <person name="Liu X."/>
        </authorList>
    </citation>
    <scope>NUCLEOTIDE SEQUENCE [LARGE SCALE GENOMIC DNA]</scope>
    <source>
        <strain evidence="6">FJAT-22460</strain>
    </source>
</reference>
<dbReference type="SMART" id="SM00382">
    <property type="entry name" value="AAA"/>
    <property type="match status" value="1"/>
</dbReference>
<dbReference type="InterPro" id="IPR003593">
    <property type="entry name" value="AAA+_ATPase"/>
</dbReference>
<dbReference type="EMBL" id="LIUT01000006">
    <property type="protein sequence ID" value="KOR77008.1"/>
    <property type="molecule type" value="Genomic_DNA"/>
</dbReference>
<keyword evidence="2" id="KW-0547">Nucleotide-binding</keyword>
<keyword evidence="3 5" id="KW-0067">ATP-binding</keyword>
<evidence type="ECO:0000259" key="4">
    <source>
        <dbReference type="PROSITE" id="PS50893"/>
    </source>
</evidence>
<evidence type="ECO:0000256" key="2">
    <source>
        <dbReference type="ARBA" id="ARBA00022741"/>
    </source>
</evidence>
<dbReference type="OrthoDB" id="9802264at2"/>
<evidence type="ECO:0000313" key="6">
    <source>
        <dbReference type="Proteomes" id="UP000036932"/>
    </source>
</evidence>
<dbReference type="PROSITE" id="PS50893">
    <property type="entry name" value="ABC_TRANSPORTER_2"/>
    <property type="match status" value="1"/>
</dbReference>
<evidence type="ECO:0000256" key="3">
    <source>
        <dbReference type="ARBA" id="ARBA00022840"/>
    </source>
</evidence>
<dbReference type="PROSITE" id="PS00211">
    <property type="entry name" value="ABC_TRANSPORTER_1"/>
    <property type="match status" value="1"/>
</dbReference>
<organism evidence="5 6">
    <name type="scientific">Paenibacillus solani</name>
    <dbReference type="NCBI Taxonomy" id="1705565"/>
    <lineage>
        <taxon>Bacteria</taxon>
        <taxon>Bacillati</taxon>
        <taxon>Bacillota</taxon>
        <taxon>Bacilli</taxon>
        <taxon>Bacillales</taxon>
        <taxon>Paenibacillaceae</taxon>
        <taxon>Paenibacillus</taxon>
    </lineage>
</organism>
<evidence type="ECO:0000313" key="5">
    <source>
        <dbReference type="EMBL" id="KOR77008.1"/>
    </source>
</evidence>
<dbReference type="InterPro" id="IPR017871">
    <property type="entry name" value="ABC_transporter-like_CS"/>
</dbReference>
<dbReference type="InterPro" id="IPR027417">
    <property type="entry name" value="P-loop_NTPase"/>
</dbReference>
<dbReference type="PANTHER" id="PTHR43776">
    <property type="entry name" value="TRANSPORT ATP-BINDING PROTEIN"/>
    <property type="match status" value="1"/>
</dbReference>
<evidence type="ECO:0000256" key="1">
    <source>
        <dbReference type="ARBA" id="ARBA00022448"/>
    </source>
</evidence>